<dbReference type="Gene3D" id="2.60.120.260">
    <property type="entry name" value="Galactose-binding domain-like"/>
    <property type="match status" value="1"/>
</dbReference>
<sequence>MTVQQIPRAEHPRPQFLRDRWLTLNGVWEFERDPGDSGLERGLLARTLRDEILVPFAPESELSGIGDTDFHEAVWYRRRIAVPEDWPAGDRVLLHCQAIDHDATVWLDGVEVGRHRGGHSSFTLDVTSALDGRREADLVIRARDPRHEVLPRGKQATWFGNTHCNYTRTTGIWQSVWLESVPTSHLVRPRITPDAGRATFDLDAAVAHGRPGQRVRAVLSDGDGEVARDEAVVGMTMVPSLRLVLPQDRRRLWCPEDPHLYDLEFTLLGEDGTVIDSLASYAGLRSVSIDGQRILLNGEPVFQRLVLDQQYWPDGLMTAPSDAALVRDIELGLAAGFNGARLHQKVAEERFLHHCDRLGYLLWGEFADWGASGQGPAGHNQGQTPTFVAQWVEVVERDYSHPSIIGWCPLNETHQYLHDRFTVLDDVTAAMYWATKGMDRTRPVIDASGYSHRVAATDVWDSHDYEQDPVEFGKKMSGLERGEPFANTGENTGSAADGAPTYSLPYAGQPYFCSEYGGVWWVPEAAREGDDNSWGYGQRPATEDEVYARMEGLTRVLDQNPLMFGYCYTQLTDVFQEKNGIYAFDRSEKFDMERVRANFAHPASYESHPAGAE</sequence>
<dbReference type="Gene3D" id="3.20.20.80">
    <property type="entry name" value="Glycosidases"/>
    <property type="match status" value="1"/>
</dbReference>
<evidence type="ECO:0000313" key="8">
    <source>
        <dbReference type="Proteomes" id="UP000275256"/>
    </source>
</evidence>
<dbReference type="InterPro" id="IPR006103">
    <property type="entry name" value="Glyco_hydro_2_cat"/>
</dbReference>
<dbReference type="InterPro" id="IPR008979">
    <property type="entry name" value="Galactose-bd-like_sf"/>
</dbReference>
<dbReference type="GO" id="GO:0005975">
    <property type="term" value="P:carbohydrate metabolic process"/>
    <property type="evidence" value="ECO:0007669"/>
    <property type="project" value="InterPro"/>
</dbReference>
<dbReference type="OrthoDB" id="9762066at2"/>
<organism evidence="7 8">
    <name type="scientific">Tessaracoccus antarcticus</name>
    <dbReference type="NCBI Taxonomy" id="2479848"/>
    <lineage>
        <taxon>Bacteria</taxon>
        <taxon>Bacillati</taxon>
        <taxon>Actinomycetota</taxon>
        <taxon>Actinomycetes</taxon>
        <taxon>Propionibacteriales</taxon>
        <taxon>Propionibacteriaceae</taxon>
        <taxon>Tessaracoccus</taxon>
    </lineage>
</organism>
<comment type="caution">
    <text evidence="7">The sequence shown here is derived from an EMBL/GenBank/DDBJ whole genome shotgun (WGS) entry which is preliminary data.</text>
</comment>
<dbReference type="AlphaFoldDB" id="A0A3M0GLI4"/>
<reference evidence="7 8" key="1">
    <citation type="submission" date="2018-10" db="EMBL/GenBank/DDBJ databases">
        <title>Tessaracoccus antarcticuss sp. nov., isolated from sediment.</title>
        <authorList>
            <person name="Zhou L.Y."/>
            <person name="Du Z.J."/>
        </authorList>
    </citation>
    <scope>NUCLEOTIDE SEQUENCE [LARGE SCALE GENOMIC DNA]</scope>
    <source>
        <strain evidence="7 8">JDX10</strain>
    </source>
</reference>
<dbReference type="InterPro" id="IPR006102">
    <property type="entry name" value="Ig-like_GH2"/>
</dbReference>
<evidence type="ECO:0000256" key="2">
    <source>
        <dbReference type="ARBA" id="ARBA00022801"/>
    </source>
</evidence>
<evidence type="ECO:0000259" key="4">
    <source>
        <dbReference type="Pfam" id="PF00703"/>
    </source>
</evidence>
<keyword evidence="3" id="KW-0326">Glycosidase</keyword>
<dbReference type="RefSeq" id="WP_121900577.1">
    <property type="nucleotide sequence ID" value="NZ_REFW01000001.1"/>
</dbReference>
<evidence type="ECO:0000256" key="1">
    <source>
        <dbReference type="ARBA" id="ARBA00007401"/>
    </source>
</evidence>
<accession>A0A3M0GLI4</accession>
<feature type="domain" description="Beta-mannosidase-like galactose-binding" evidence="6">
    <location>
        <begin position="72"/>
        <end position="169"/>
    </location>
</feature>
<keyword evidence="2" id="KW-0378">Hydrolase</keyword>
<proteinExistence type="inferred from homology"/>
<dbReference type="InterPro" id="IPR051913">
    <property type="entry name" value="GH2_Domain-Containing"/>
</dbReference>
<gene>
    <name evidence="7" type="ORF">EAX62_05440</name>
</gene>
<comment type="similarity">
    <text evidence="1">Belongs to the glycosyl hydrolase 2 family.</text>
</comment>
<evidence type="ECO:0000259" key="6">
    <source>
        <dbReference type="Pfam" id="PF22666"/>
    </source>
</evidence>
<feature type="domain" description="Glycoside hydrolase family 2 catalytic" evidence="5">
    <location>
        <begin position="321"/>
        <end position="448"/>
    </location>
</feature>
<dbReference type="Pfam" id="PF00703">
    <property type="entry name" value="Glyco_hydro_2"/>
    <property type="match status" value="1"/>
</dbReference>
<dbReference type="Proteomes" id="UP000275256">
    <property type="component" value="Unassembled WGS sequence"/>
</dbReference>
<dbReference type="PANTHER" id="PTHR42732">
    <property type="entry name" value="BETA-GALACTOSIDASE"/>
    <property type="match status" value="1"/>
</dbReference>
<dbReference type="EMBL" id="REFW01000001">
    <property type="protein sequence ID" value="RMB62029.1"/>
    <property type="molecule type" value="Genomic_DNA"/>
</dbReference>
<evidence type="ECO:0000259" key="5">
    <source>
        <dbReference type="Pfam" id="PF02836"/>
    </source>
</evidence>
<dbReference type="InterPro" id="IPR054593">
    <property type="entry name" value="Beta-mannosidase-like_N2"/>
</dbReference>
<dbReference type="SUPFAM" id="SSF51445">
    <property type="entry name" value="(Trans)glycosidases"/>
    <property type="match status" value="1"/>
</dbReference>
<dbReference type="Gene3D" id="2.60.40.10">
    <property type="entry name" value="Immunoglobulins"/>
    <property type="match status" value="1"/>
</dbReference>
<evidence type="ECO:0000313" key="7">
    <source>
        <dbReference type="EMBL" id="RMB62029.1"/>
    </source>
</evidence>
<dbReference type="Pfam" id="PF22666">
    <property type="entry name" value="Glyco_hydro_2_N2"/>
    <property type="match status" value="1"/>
</dbReference>
<dbReference type="SUPFAM" id="SSF49303">
    <property type="entry name" value="beta-Galactosidase/glucuronidase domain"/>
    <property type="match status" value="1"/>
</dbReference>
<dbReference type="Pfam" id="PF02836">
    <property type="entry name" value="Glyco_hydro_2_C"/>
    <property type="match status" value="1"/>
</dbReference>
<dbReference type="InterPro" id="IPR036156">
    <property type="entry name" value="Beta-gal/glucu_dom_sf"/>
</dbReference>
<evidence type="ECO:0000256" key="3">
    <source>
        <dbReference type="ARBA" id="ARBA00023295"/>
    </source>
</evidence>
<dbReference type="InterPro" id="IPR013783">
    <property type="entry name" value="Ig-like_fold"/>
</dbReference>
<keyword evidence="8" id="KW-1185">Reference proteome</keyword>
<feature type="domain" description="Glycoside hydrolase family 2 immunoglobulin-like beta-sandwich" evidence="4">
    <location>
        <begin position="185"/>
        <end position="285"/>
    </location>
</feature>
<protein>
    <submittedName>
        <fullName evidence="7">Beta-galactosidase</fullName>
    </submittedName>
</protein>
<dbReference type="InterPro" id="IPR017853">
    <property type="entry name" value="GH"/>
</dbReference>
<dbReference type="PANTHER" id="PTHR42732:SF3">
    <property type="entry name" value="HYDROLASE"/>
    <property type="match status" value="1"/>
</dbReference>
<name>A0A3M0GLI4_9ACTN</name>
<dbReference type="GO" id="GO:0004553">
    <property type="term" value="F:hydrolase activity, hydrolyzing O-glycosyl compounds"/>
    <property type="evidence" value="ECO:0007669"/>
    <property type="project" value="InterPro"/>
</dbReference>
<dbReference type="SUPFAM" id="SSF49785">
    <property type="entry name" value="Galactose-binding domain-like"/>
    <property type="match status" value="1"/>
</dbReference>